<comment type="caution">
    <text evidence="1">The sequence shown here is derived from an EMBL/GenBank/DDBJ whole genome shotgun (WGS) entry which is preliminary data.</text>
</comment>
<dbReference type="GO" id="GO:0016829">
    <property type="term" value="F:lyase activity"/>
    <property type="evidence" value="ECO:0007669"/>
    <property type="project" value="UniProtKB-KW"/>
</dbReference>
<accession>A0A3M3X847</accession>
<evidence type="ECO:0000313" key="1">
    <source>
        <dbReference type="EMBL" id="RMO65744.1"/>
    </source>
</evidence>
<dbReference type="EMBL" id="RBPX01000175">
    <property type="protein sequence ID" value="RMO65744.1"/>
    <property type="molecule type" value="Genomic_DNA"/>
</dbReference>
<dbReference type="AlphaFoldDB" id="A0A3M3X847"/>
<name>A0A3M3X847_PSEAP</name>
<dbReference type="Proteomes" id="UP000274541">
    <property type="component" value="Unassembled WGS sequence"/>
</dbReference>
<evidence type="ECO:0000313" key="2">
    <source>
        <dbReference type="Proteomes" id="UP000274541"/>
    </source>
</evidence>
<keyword evidence="1" id="KW-0456">Lyase</keyword>
<protein>
    <submittedName>
        <fullName evidence="1">Carbon-phosphorus lyase complex accessory protein</fullName>
    </submittedName>
</protein>
<proteinExistence type="predicted"/>
<organism evidence="1 2">
    <name type="scientific">Pseudomonas syringae pv. aptata</name>
    <dbReference type="NCBI Taxonomy" id="83167"/>
    <lineage>
        <taxon>Bacteria</taxon>
        <taxon>Pseudomonadati</taxon>
        <taxon>Pseudomonadota</taxon>
        <taxon>Gammaproteobacteria</taxon>
        <taxon>Pseudomonadales</taxon>
        <taxon>Pseudomonadaceae</taxon>
        <taxon>Pseudomonas</taxon>
        <taxon>Pseudomonas syringae</taxon>
    </lineage>
</organism>
<sequence>MLTHVGHTLDAWLMEHSGQLPGNVVVGRDEMSVL</sequence>
<reference evidence="1 2" key="1">
    <citation type="submission" date="2018-08" db="EMBL/GenBank/DDBJ databases">
        <title>Recombination of ecologically and evolutionarily significant loci maintains genetic cohesion in the Pseudomonas syringae species complex.</title>
        <authorList>
            <person name="Dillon M."/>
            <person name="Thakur S."/>
            <person name="Almeida R.N.D."/>
            <person name="Weir B.S."/>
            <person name="Guttman D.S."/>
        </authorList>
    </citation>
    <scope>NUCLEOTIDE SEQUENCE [LARGE SCALE GENOMIC DNA]</scope>
    <source>
        <strain evidence="1 2">ICMP 4388</strain>
    </source>
</reference>
<gene>
    <name evidence="1" type="ORF">ALQ37_04827</name>
</gene>